<feature type="domain" description="JmjC" evidence="2">
    <location>
        <begin position="309"/>
        <end position="464"/>
    </location>
</feature>
<dbReference type="InterPro" id="IPR003347">
    <property type="entry name" value="JmjC_dom"/>
</dbReference>
<evidence type="ECO:0008006" key="6">
    <source>
        <dbReference type="Google" id="ProtNLM"/>
    </source>
</evidence>
<dbReference type="Gene3D" id="2.60.120.10">
    <property type="entry name" value="Jelly Rolls"/>
    <property type="match status" value="1"/>
</dbReference>
<dbReference type="GO" id="GO:0004842">
    <property type="term" value="F:ubiquitin-protein transferase activity"/>
    <property type="evidence" value="ECO:0007669"/>
    <property type="project" value="InterPro"/>
</dbReference>
<feature type="signal peptide" evidence="1">
    <location>
        <begin position="1"/>
        <end position="20"/>
    </location>
</feature>
<proteinExistence type="predicted"/>
<dbReference type="InParanoid" id="F2U7Y5"/>
<dbReference type="InterPro" id="IPR014710">
    <property type="entry name" value="RmlC-like_jellyroll"/>
</dbReference>
<feature type="domain" description="MIB/HERC2" evidence="3">
    <location>
        <begin position="93"/>
        <end position="165"/>
    </location>
</feature>
<name>F2U7Y5_SALR5</name>
<dbReference type="InterPro" id="IPR010606">
    <property type="entry name" value="Mib_Herc2"/>
</dbReference>
<dbReference type="PROSITE" id="PS51184">
    <property type="entry name" value="JMJC"/>
    <property type="match status" value="1"/>
</dbReference>
<evidence type="ECO:0000256" key="1">
    <source>
        <dbReference type="SAM" id="SignalP"/>
    </source>
</evidence>
<dbReference type="PANTHER" id="PTHR12461:SF105">
    <property type="entry name" value="HYPOXIA-INDUCIBLE FACTOR 1-ALPHA INHIBITOR"/>
    <property type="match status" value="1"/>
</dbReference>
<sequence length="468" mass="51690">MSRFAVLFVVVMVAVSSVLSCVEGGEGKEGAGSAVAVDADAAAAVDAASSLEALISKFEGLPADQGISFHSLKPAAVSTDSEGLSEPIEVTEQDWEESNPIRIKARVIRGPAWKWGDADGGAGSLGTVLGPARATNWWRVKWDNGHENAYRYGNGVHDLIVLKYTTMDGVTIFGTPSRVKWTPNPSKPFAEQVAKLDEPLILLNTSASLWPAMHEWTPQKFADAHGDMVLSRVKVTPRRKKGSTPFFYYHNAPMNSSDADVAAYKRRAYTVTNMTLRELIHNISAPHQPGQPTAVYAGKLDDFGVDFLSQVLPLDPFMVIQPGFEPEKEHLFRQTHIWIGGEQTSTPAHFDLFHNFYVQIYGRKRVLLFPPAQWQQLYIFPLLHPAGRSVQVDLDSPLFQQEHAFPNYQKQHTLALEAVLEPGQVLYIPPLWFHHITSLEPSISLSVWTPHIAIEIAAKVLAVGGGDW</sequence>
<dbReference type="PANTHER" id="PTHR12461">
    <property type="entry name" value="HYPOXIA-INDUCIBLE FACTOR 1 ALPHA INHIBITOR-RELATED"/>
    <property type="match status" value="1"/>
</dbReference>
<keyword evidence="5" id="KW-1185">Reference proteome</keyword>
<keyword evidence="1" id="KW-0732">Signal</keyword>
<dbReference type="PROSITE" id="PS51257">
    <property type="entry name" value="PROKAR_LIPOPROTEIN"/>
    <property type="match status" value="1"/>
</dbReference>
<accession>F2U7Y5</accession>
<dbReference type="AlphaFoldDB" id="F2U7Y5"/>
<dbReference type="Pfam" id="PF06701">
    <property type="entry name" value="MIB_HERC2"/>
    <property type="match status" value="1"/>
</dbReference>
<dbReference type="eggNOG" id="KOG1426">
    <property type="taxonomic scope" value="Eukaryota"/>
</dbReference>
<dbReference type="GO" id="GO:0046872">
    <property type="term" value="F:metal ion binding"/>
    <property type="evidence" value="ECO:0007669"/>
    <property type="project" value="InterPro"/>
</dbReference>
<dbReference type="RefSeq" id="XP_004994712.1">
    <property type="nucleotide sequence ID" value="XM_004994655.1"/>
</dbReference>
<dbReference type="eggNOG" id="KOG2132">
    <property type="taxonomic scope" value="Eukaryota"/>
</dbReference>
<evidence type="ECO:0000259" key="2">
    <source>
        <dbReference type="PROSITE" id="PS51184"/>
    </source>
</evidence>
<dbReference type="Proteomes" id="UP000007799">
    <property type="component" value="Unassembled WGS sequence"/>
</dbReference>
<dbReference type="KEGG" id="sre:PTSG_04619"/>
<organism evidence="5">
    <name type="scientific">Salpingoeca rosetta (strain ATCC 50818 / BSB-021)</name>
    <dbReference type="NCBI Taxonomy" id="946362"/>
    <lineage>
        <taxon>Eukaryota</taxon>
        <taxon>Choanoflagellata</taxon>
        <taxon>Craspedida</taxon>
        <taxon>Salpingoecidae</taxon>
        <taxon>Salpingoeca</taxon>
    </lineage>
</organism>
<feature type="chain" id="PRO_5003290386" description="JmjC domain-containing protein" evidence="1">
    <location>
        <begin position="21"/>
        <end position="468"/>
    </location>
</feature>
<dbReference type="SUPFAM" id="SSF159034">
    <property type="entry name" value="Mib/herc2 domain-like"/>
    <property type="match status" value="1"/>
</dbReference>
<dbReference type="EMBL" id="GL832964">
    <property type="protein sequence ID" value="EGD72890.1"/>
    <property type="molecule type" value="Genomic_DNA"/>
</dbReference>
<dbReference type="Gene3D" id="2.30.30.40">
    <property type="entry name" value="SH3 Domains"/>
    <property type="match status" value="1"/>
</dbReference>
<dbReference type="SMART" id="SM00558">
    <property type="entry name" value="JmjC"/>
    <property type="match status" value="1"/>
</dbReference>
<reference evidence="4" key="1">
    <citation type="submission" date="2009-08" db="EMBL/GenBank/DDBJ databases">
        <title>Annotation of Salpingoeca rosetta.</title>
        <authorList>
            <consortium name="The Broad Institute Genome Sequencing Platform"/>
            <person name="Russ C."/>
            <person name="Cuomo C."/>
            <person name="Burger G."/>
            <person name="Gray M.W."/>
            <person name="Holland P.W.H."/>
            <person name="King N."/>
            <person name="Lang F.B.F."/>
            <person name="Roger A.J."/>
            <person name="Ruiz-Trillo I."/>
            <person name="Young S.K."/>
            <person name="Zeng Q."/>
            <person name="Gargeya S."/>
            <person name="Alvarado L."/>
            <person name="Berlin A."/>
            <person name="Chapman S.B."/>
            <person name="Chen Z."/>
            <person name="Freedman E."/>
            <person name="Gellesch M."/>
            <person name="Goldberg J."/>
            <person name="Griggs A."/>
            <person name="Gujja S."/>
            <person name="Heilman E."/>
            <person name="Heiman D."/>
            <person name="Howarth C."/>
            <person name="Mehta T."/>
            <person name="Neiman D."/>
            <person name="Pearson M."/>
            <person name="Roberts A."/>
            <person name="Saif S."/>
            <person name="Shea T."/>
            <person name="Shenoy N."/>
            <person name="Sisk P."/>
            <person name="Stolte C."/>
            <person name="Sykes S."/>
            <person name="White J."/>
            <person name="Yandava C."/>
            <person name="Haas B."/>
            <person name="Nusbaum C."/>
            <person name="Birren B."/>
        </authorList>
    </citation>
    <scope>NUCLEOTIDE SEQUENCE [LARGE SCALE GENOMIC DNA]</scope>
    <source>
        <strain evidence="4">ATCC 50818</strain>
    </source>
</reference>
<dbReference type="Pfam" id="PF13621">
    <property type="entry name" value="Cupin_8"/>
    <property type="match status" value="1"/>
</dbReference>
<dbReference type="SUPFAM" id="SSF51197">
    <property type="entry name" value="Clavaminate synthase-like"/>
    <property type="match status" value="1"/>
</dbReference>
<dbReference type="PROSITE" id="PS51416">
    <property type="entry name" value="MIB_HERC2"/>
    <property type="match status" value="1"/>
</dbReference>
<evidence type="ECO:0000313" key="5">
    <source>
        <dbReference type="Proteomes" id="UP000007799"/>
    </source>
</evidence>
<dbReference type="InterPro" id="IPR041667">
    <property type="entry name" value="Cupin_8"/>
</dbReference>
<evidence type="ECO:0000313" key="4">
    <source>
        <dbReference type="EMBL" id="EGD72890.1"/>
    </source>
</evidence>
<gene>
    <name evidence="4" type="ORF">PTSG_04619</name>
</gene>
<dbReference type="GO" id="GO:0016567">
    <property type="term" value="P:protein ubiquitination"/>
    <property type="evidence" value="ECO:0007669"/>
    <property type="project" value="InterPro"/>
</dbReference>
<evidence type="ECO:0000259" key="3">
    <source>
        <dbReference type="PROSITE" id="PS51416"/>
    </source>
</evidence>
<protein>
    <recommendedName>
        <fullName evidence="6">JmjC domain-containing protein</fullName>
    </recommendedName>
</protein>
<dbReference type="GeneID" id="16075293"/>
<dbReference type="InterPro" id="IPR037252">
    <property type="entry name" value="Mib_Herc2_sf"/>
</dbReference>
<dbReference type="OrthoDB" id="439605at2759"/>